<reference evidence="2" key="1">
    <citation type="journal article" date="2013" name="Science">
        <title>The Amborella genome and the evolution of flowering plants.</title>
        <authorList>
            <consortium name="Amborella Genome Project"/>
        </authorList>
    </citation>
    <scope>NUCLEOTIDE SEQUENCE [LARGE SCALE GENOMIC DNA]</scope>
</reference>
<evidence type="ECO:0000313" key="2">
    <source>
        <dbReference type="Proteomes" id="UP000017836"/>
    </source>
</evidence>
<keyword evidence="2" id="KW-1185">Reference proteome</keyword>
<proteinExistence type="predicted"/>
<sequence length="128" mass="14317">MVRKKLTVPEAAPQRDAEDGWTVVQRHGSMFRKSRRLLHQSFVTVWRVLLVRMVNAGSLVLDAPNIGGNHYEGNVSLHEVFSARFLGKVRLAAPDFSVTMDRELQAKAVPPSYFLDAGSKLYVAPKVL</sequence>
<dbReference type="EMBL" id="KI396540">
    <property type="protein sequence ID" value="ERM97197.1"/>
    <property type="molecule type" value="Genomic_DNA"/>
</dbReference>
<accession>W1NNB3</accession>
<organism evidence="1 2">
    <name type="scientific">Amborella trichopoda</name>
    <dbReference type="NCBI Taxonomy" id="13333"/>
    <lineage>
        <taxon>Eukaryota</taxon>
        <taxon>Viridiplantae</taxon>
        <taxon>Streptophyta</taxon>
        <taxon>Embryophyta</taxon>
        <taxon>Tracheophyta</taxon>
        <taxon>Spermatophyta</taxon>
        <taxon>Magnoliopsida</taxon>
        <taxon>Amborellales</taxon>
        <taxon>Amborellaceae</taxon>
        <taxon>Amborella</taxon>
    </lineage>
</organism>
<dbReference type="AlphaFoldDB" id="W1NNB3"/>
<gene>
    <name evidence="1" type="ORF">AMTR_s00119p00044570</name>
</gene>
<protein>
    <submittedName>
        <fullName evidence="1">Uncharacterized protein</fullName>
    </submittedName>
</protein>
<dbReference type="HOGENOM" id="CLU_1962558_0_0_1"/>
<dbReference type="Gramene" id="ERM97197">
    <property type="protein sequence ID" value="ERM97197"/>
    <property type="gene ID" value="AMTR_s00119p00044570"/>
</dbReference>
<name>W1NNB3_AMBTC</name>
<dbReference type="Proteomes" id="UP000017836">
    <property type="component" value="Unassembled WGS sequence"/>
</dbReference>
<evidence type="ECO:0000313" key="1">
    <source>
        <dbReference type="EMBL" id="ERM97197.1"/>
    </source>
</evidence>